<evidence type="ECO:0000313" key="2">
    <source>
        <dbReference type="Proteomes" id="UP001608902"/>
    </source>
</evidence>
<name>A0ABD6EXN1_9BILA</name>
<dbReference type="Proteomes" id="UP001608902">
    <property type="component" value="Unassembled WGS sequence"/>
</dbReference>
<sequence>MVFIFVTNYDVLIIVLGHNMTDIDRATSNCSELNENLASFQVIREMVYLERNTGKLADEVIQLRSENGRLKELLQKHNIEFTHALAKMAKRRKNGDECIAGDVDGVAVV</sequence>
<reference evidence="1 2" key="1">
    <citation type="submission" date="2024-08" db="EMBL/GenBank/DDBJ databases">
        <title>Gnathostoma spinigerum genome.</title>
        <authorList>
            <person name="Gonzalez-Bertolin B."/>
            <person name="Monzon S."/>
            <person name="Zaballos A."/>
            <person name="Jimenez P."/>
            <person name="Dekumyoy P."/>
            <person name="Varona S."/>
            <person name="Cuesta I."/>
            <person name="Sumanam S."/>
            <person name="Adisakwattana P."/>
            <person name="Gasser R.B."/>
            <person name="Hernandez-Gonzalez A."/>
            <person name="Young N.D."/>
            <person name="Perteguer M.J."/>
        </authorList>
    </citation>
    <scope>NUCLEOTIDE SEQUENCE [LARGE SCALE GENOMIC DNA]</scope>
    <source>
        <strain evidence="1">AL3</strain>
        <tissue evidence="1">Liver</tissue>
    </source>
</reference>
<proteinExistence type="predicted"/>
<keyword evidence="2" id="KW-1185">Reference proteome</keyword>
<comment type="caution">
    <text evidence="1">The sequence shown here is derived from an EMBL/GenBank/DDBJ whole genome shotgun (WGS) entry which is preliminary data.</text>
</comment>
<dbReference type="EMBL" id="JBGFUD010020667">
    <property type="protein sequence ID" value="MFH4984734.1"/>
    <property type="molecule type" value="Genomic_DNA"/>
</dbReference>
<dbReference type="AlphaFoldDB" id="A0ABD6EXN1"/>
<accession>A0ABD6EXN1</accession>
<organism evidence="1 2">
    <name type="scientific">Gnathostoma spinigerum</name>
    <dbReference type="NCBI Taxonomy" id="75299"/>
    <lineage>
        <taxon>Eukaryota</taxon>
        <taxon>Metazoa</taxon>
        <taxon>Ecdysozoa</taxon>
        <taxon>Nematoda</taxon>
        <taxon>Chromadorea</taxon>
        <taxon>Rhabditida</taxon>
        <taxon>Spirurina</taxon>
        <taxon>Gnathostomatomorpha</taxon>
        <taxon>Gnathostomatoidea</taxon>
        <taxon>Gnathostomatidae</taxon>
        <taxon>Gnathostoma</taxon>
    </lineage>
</organism>
<evidence type="ECO:0000313" key="1">
    <source>
        <dbReference type="EMBL" id="MFH4984734.1"/>
    </source>
</evidence>
<gene>
    <name evidence="1" type="ORF">AB6A40_011443</name>
</gene>
<protein>
    <submittedName>
        <fullName evidence="1">Uncharacterized protein</fullName>
    </submittedName>
</protein>